<organism evidence="2 3">
    <name type="scientific">Candidatus Woesebacteria bacterium RIFCSPLOWO2_01_FULL_39_21</name>
    <dbReference type="NCBI Taxonomy" id="1802519"/>
    <lineage>
        <taxon>Bacteria</taxon>
        <taxon>Candidatus Woeseibacteriota</taxon>
    </lineage>
</organism>
<gene>
    <name evidence="2" type="ORF">A2961_02630</name>
</gene>
<evidence type="ECO:0000313" key="3">
    <source>
        <dbReference type="Proteomes" id="UP000177082"/>
    </source>
</evidence>
<dbReference type="STRING" id="1802519.A2961_02630"/>
<proteinExistence type="predicted"/>
<name>A0A1F8BD10_9BACT</name>
<dbReference type="EMBL" id="MGHF01000030">
    <property type="protein sequence ID" value="OGM61936.1"/>
    <property type="molecule type" value="Genomic_DNA"/>
</dbReference>
<comment type="caution">
    <text evidence="2">The sequence shown here is derived from an EMBL/GenBank/DDBJ whole genome shotgun (WGS) entry which is preliminary data.</text>
</comment>
<keyword evidence="1" id="KW-0812">Transmembrane</keyword>
<feature type="transmembrane region" description="Helical" evidence="1">
    <location>
        <begin position="125"/>
        <end position="143"/>
    </location>
</feature>
<sequence length="178" mass="21135">MLKRLISRSKAPAIYFLWVIGGVFLVFILFFKLYLLFVSSSAPVLPYFYMVILYLMLIAIYQFKISAKIFYKFALFSFLFGVITFIIFIEFSKLAFNIMFLLLVTAMVKEVITLDFVKRVKIREFVWLGVFLFLLVGSSYFYWTNRPNVAGKLIEIAVLFVLVRLVVYFWRFRQPDHK</sequence>
<dbReference type="AlphaFoldDB" id="A0A1F8BD10"/>
<evidence type="ECO:0000313" key="2">
    <source>
        <dbReference type="EMBL" id="OGM61936.1"/>
    </source>
</evidence>
<feature type="transmembrane region" description="Helical" evidence="1">
    <location>
        <begin position="12"/>
        <end position="38"/>
    </location>
</feature>
<keyword evidence="1" id="KW-1133">Transmembrane helix</keyword>
<reference evidence="2 3" key="1">
    <citation type="journal article" date="2016" name="Nat. Commun.">
        <title>Thousands of microbial genomes shed light on interconnected biogeochemical processes in an aquifer system.</title>
        <authorList>
            <person name="Anantharaman K."/>
            <person name="Brown C.T."/>
            <person name="Hug L.A."/>
            <person name="Sharon I."/>
            <person name="Castelle C.J."/>
            <person name="Probst A.J."/>
            <person name="Thomas B.C."/>
            <person name="Singh A."/>
            <person name="Wilkins M.J."/>
            <person name="Karaoz U."/>
            <person name="Brodie E.L."/>
            <person name="Williams K.H."/>
            <person name="Hubbard S.S."/>
            <person name="Banfield J.F."/>
        </authorList>
    </citation>
    <scope>NUCLEOTIDE SEQUENCE [LARGE SCALE GENOMIC DNA]</scope>
</reference>
<protein>
    <submittedName>
        <fullName evidence="2">Uncharacterized protein</fullName>
    </submittedName>
</protein>
<feature type="transmembrane region" description="Helical" evidence="1">
    <location>
        <begin position="44"/>
        <end position="63"/>
    </location>
</feature>
<feature type="transmembrane region" description="Helical" evidence="1">
    <location>
        <begin position="95"/>
        <end position="113"/>
    </location>
</feature>
<feature type="transmembrane region" description="Helical" evidence="1">
    <location>
        <begin position="70"/>
        <end position="89"/>
    </location>
</feature>
<evidence type="ECO:0000256" key="1">
    <source>
        <dbReference type="SAM" id="Phobius"/>
    </source>
</evidence>
<feature type="transmembrane region" description="Helical" evidence="1">
    <location>
        <begin position="149"/>
        <end position="170"/>
    </location>
</feature>
<dbReference type="Proteomes" id="UP000177082">
    <property type="component" value="Unassembled WGS sequence"/>
</dbReference>
<keyword evidence="1" id="KW-0472">Membrane</keyword>
<accession>A0A1F8BD10</accession>